<sequence>MDSLTRLAAAVCSPASLMLLITVGMGQTAGLFIHPLMGETTPLLPKSRWRWRQVSGSGERASRRLAWPGGLANGNPDGVRYGGIALARRVNLPI</sequence>
<dbReference type="EMBL" id="DACSEA010000001">
    <property type="protein sequence ID" value="HAT1604036.1"/>
    <property type="molecule type" value="Genomic_DNA"/>
</dbReference>
<evidence type="ECO:0000313" key="2">
    <source>
        <dbReference type="Proteomes" id="UP000864422"/>
    </source>
</evidence>
<proteinExistence type="predicted"/>
<organism evidence="1 2">
    <name type="scientific">Raoultella planticola</name>
    <name type="common">Klebsiella planticola</name>
    <dbReference type="NCBI Taxonomy" id="575"/>
    <lineage>
        <taxon>Bacteria</taxon>
        <taxon>Pseudomonadati</taxon>
        <taxon>Pseudomonadota</taxon>
        <taxon>Gammaproteobacteria</taxon>
        <taxon>Enterobacterales</taxon>
        <taxon>Enterobacteriaceae</taxon>
        <taxon>Klebsiella/Raoultella group</taxon>
        <taxon>Raoultella</taxon>
    </lineage>
</organism>
<reference evidence="1" key="2">
    <citation type="submission" date="2020-11" db="EMBL/GenBank/DDBJ databases">
        <authorList>
            <consortium name="NCBI Pathogen Detection Project"/>
        </authorList>
    </citation>
    <scope>NUCLEOTIDE SEQUENCE</scope>
    <source>
        <strain evidence="1">MISC063</strain>
    </source>
</reference>
<evidence type="ECO:0000313" key="1">
    <source>
        <dbReference type="EMBL" id="HAT1604036.1"/>
    </source>
</evidence>
<reference evidence="1" key="1">
    <citation type="journal article" date="2018" name="Genome Biol.">
        <title>SKESA: strategic k-mer extension for scrupulous assemblies.</title>
        <authorList>
            <person name="Souvorov A."/>
            <person name="Agarwala R."/>
            <person name="Lipman D.J."/>
        </authorList>
    </citation>
    <scope>NUCLEOTIDE SEQUENCE</scope>
    <source>
        <strain evidence="1">MISC063</strain>
    </source>
</reference>
<name>A0AAN5KV93_RAOPL</name>
<dbReference type="AlphaFoldDB" id="A0AAN5KV93"/>
<gene>
    <name evidence="1" type="ORF">I8Y23_000308</name>
</gene>
<dbReference type="Proteomes" id="UP000864422">
    <property type="component" value="Unassembled WGS sequence"/>
</dbReference>
<accession>A0AAN5KV93</accession>
<comment type="caution">
    <text evidence="1">The sequence shown here is derived from an EMBL/GenBank/DDBJ whole genome shotgun (WGS) entry which is preliminary data.</text>
</comment>
<protein>
    <submittedName>
        <fullName evidence="1">Uncharacterized protein</fullName>
    </submittedName>
</protein>